<organism evidence="2 3">
    <name type="scientific">Algimonas ampicilliniresistens</name>
    <dbReference type="NCBI Taxonomy" id="1298735"/>
    <lineage>
        <taxon>Bacteria</taxon>
        <taxon>Pseudomonadati</taxon>
        <taxon>Pseudomonadota</taxon>
        <taxon>Alphaproteobacteria</taxon>
        <taxon>Maricaulales</taxon>
        <taxon>Robiginitomaculaceae</taxon>
        <taxon>Algimonas</taxon>
    </lineage>
</organism>
<dbReference type="SUPFAM" id="SSF46785">
    <property type="entry name" value="Winged helix' DNA-binding domain"/>
    <property type="match status" value="1"/>
</dbReference>
<dbReference type="NCBIfam" id="NF033788">
    <property type="entry name" value="HTH_metalloreg"/>
    <property type="match status" value="1"/>
</dbReference>
<dbReference type="PANTHER" id="PTHR38600">
    <property type="entry name" value="TRANSCRIPTIONAL REGULATORY PROTEIN"/>
    <property type="match status" value="1"/>
</dbReference>
<dbReference type="SMART" id="SM00418">
    <property type="entry name" value="HTH_ARSR"/>
    <property type="match status" value="1"/>
</dbReference>
<feature type="domain" description="HTH arsR-type" evidence="1">
    <location>
        <begin position="1"/>
        <end position="94"/>
    </location>
</feature>
<dbReference type="InterPro" id="IPR036390">
    <property type="entry name" value="WH_DNA-bd_sf"/>
</dbReference>
<dbReference type="CDD" id="cd00090">
    <property type="entry name" value="HTH_ARSR"/>
    <property type="match status" value="1"/>
</dbReference>
<reference evidence="2" key="1">
    <citation type="journal article" date="2014" name="Int. J. Syst. Evol. Microbiol.">
        <title>Complete genome of a new Firmicutes species belonging to the dominant human colonic microbiota ('Ruminococcus bicirculans') reveals two chromosomes and a selective capacity to utilize plant glucans.</title>
        <authorList>
            <consortium name="NISC Comparative Sequencing Program"/>
            <person name="Wegmann U."/>
            <person name="Louis P."/>
            <person name="Goesmann A."/>
            <person name="Henrissat B."/>
            <person name="Duncan S.H."/>
            <person name="Flint H.J."/>
        </authorList>
    </citation>
    <scope>NUCLEOTIDE SEQUENCE</scope>
    <source>
        <strain evidence="2">NBRC 108219</strain>
    </source>
</reference>
<evidence type="ECO:0000313" key="3">
    <source>
        <dbReference type="Proteomes" id="UP001161391"/>
    </source>
</evidence>
<name>A0ABQ5V9W7_9PROT</name>
<dbReference type="Gene3D" id="1.10.10.10">
    <property type="entry name" value="Winged helix-like DNA-binding domain superfamily/Winged helix DNA-binding domain"/>
    <property type="match status" value="1"/>
</dbReference>
<dbReference type="EMBL" id="BSNK01000002">
    <property type="protein sequence ID" value="GLQ24331.1"/>
    <property type="molecule type" value="Genomic_DNA"/>
</dbReference>
<dbReference type="PANTHER" id="PTHR38600:SF2">
    <property type="entry name" value="SLL0088 PROTEIN"/>
    <property type="match status" value="1"/>
</dbReference>
<dbReference type="InterPro" id="IPR011991">
    <property type="entry name" value="ArsR-like_HTH"/>
</dbReference>
<dbReference type="PROSITE" id="PS50987">
    <property type="entry name" value="HTH_ARSR_2"/>
    <property type="match status" value="1"/>
</dbReference>
<dbReference type="Proteomes" id="UP001161391">
    <property type="component" value="Unassembled WGS sequence"/>
</dbReference>
<evidence type="ECO:0000313" key="2">
    <source>
        <dbReference type="EMBL" id="GLQ24331.1"/>
    </source>
</evidence>
<dbReference type="Pfam" id="PF12840">
    <property type="entry name" value="HTH_20"/>
    <property type="match status" value="1"/>
</dbReference>
<accession>A0ABQ5V9W7</accession>
<sequence length="110" mass="12140">MVEQQSSLDPIFKALADPARRTILAQLSDGPASIGDLAAPLDMSFAGTSKHVGILVSAQLVQKEKVGRRQVCSLNPKPLAEIRDWLDRYAVFWTARLDELEAAVSRYDDE</sequence>
<gene>
    <name evidence="2" type="ORF">GCM10007853_22050</name>
</gene>
<dbReference type="InterPro" id="IPR036388">
    <property type="entry name" value="WH-like_DNA-bd_sf"/>
</dbReference>
<evidence type="ECO:0000259" key="1">
    <source>
        <dbReference type="PROSITE" id="PS50987"/>
    </source>
</evidence>
<reference evidence="2" key="2">
    <citation type="submission" date="2023-01" db="EMBL/GenBank/DDBJ databases">
        <title>Draft genome sequence of Algimonas ampicilliniresistens strain NBRC 108219.</title>
        <authorList>
            <person name="Sun Q."/>
            <person name="Mori K."/>
        </authorList>
    </citation>
    <scope>NUCLEOTIDE SEQUENCE</scope>
    <source>
        <strain evidence="2">NBRC 108219</strain>
    </source>
</reference>
<protein>
    <submittedName>
        <fullName evidence="2">Transcriptional regulator</fullName>
    </submittedName>
</protein>
<dbReference type="RefSeq" id="WP_284390623.1">
    <property type="nucleotide sequence ID" value="NZ_BSNK01000002.1"/>
</dbReference>
<keyword evidence="3" id="KW-1185">Reference proteome</keyword>
<dbReference type="InterPro" id="IPR001845">
    <property type="entry name" value="HTH_ArsR_DNA-bd_dom"/>
</dbReference>
<comment type="caution">
    <text evidence="2">The sequence shown here is derived from an EMBL/GenBank/DDBJ whole genome shotgun (WGS) entry which is preliminary data.</text>
</comment>
<proteinExistence type="predicted"/>